<dbReference type="Pfam" id="PF12146">
    <property type="entry name" value="Hydrolase_4"/>
    <property type="match status" value="1"/>
</dbReference>
<dbReference type="InterPro" id="IPR029058">
    <property type="entry name" value="AB_hydrolase_fold"/>
</dbReference>
<evidence type="ECO:0000313" key="4">
    <source>
        <dbReference type="Proteomes" id="UP001239019"/>
    </source>
</evidence>
<feature type="signal peptide" evidence="1">
    <location>
        <begin position="1"/>
        <end position="32"/>
    </location>
</feature>
<dbReference type="SUPFAM" id="SSF53474">
    <property type="entry name" value="alpha/beta-Hydrolases"/>
    <property type="match status" value="1"/>
</dbReference>
<organism evidence="3 4">
    <name type="scientific">Natronospira bacteriovora</name>
    <dbReference type="NCBI Taxonomy" id="3069753"/>
    <lineage>
        <taxon>Bacteria</taxon>
        <taxon>Pseudomonadati</taxon>
        <taxon>Pseudomonadota</taxon>
        <taxon>Gammaproteobacteria</taxon>
        <taxon>Natronospirales</taxon>
        <taxon>Natronospiraceae</taxon>
        <taxon>Natronospira</taxon>
    </lineage>
</organism>
<comment type="caution">
    <text evidence="3">The sequence shown here is derived from an EMBL/GenBank/DDBJ whole genome shotgun (WGS) entry which is preliminary data.</text>
</comment>
<dbReference type="EMBL" id="JAVDDT010000005">
    <property type="protein sequence ID" value="MDQ2070045.1"/>
    <property type="molecule type" value="Genomic_DNA"/>
</dbReference>
<feature type="chain" id="PRO_5047336051" evidence="1">
    <location>
        <begin position="33"/>
        <end position="344"/>
    </location>
</feature>
<feature type="domain" description="Serine aminopeptidase S33" evidence="2">
    <location>
        <begin position="69"/>
        <end position="305"/>
    </location>
</feature>
<keyword evidence="4" id="KW-1185">Reference proteome</keyword>
<sequence length="344" mass="38042">MKRFRNAQDSCSALTRLMLLIVLTAVAGCAQARIQEPGPGNEPPGLNDAVFVAADGYRMPVTVWHAEGEVEAVVLALHGFNDFRQSHTALGEYLSARGVTVLAYDQRGFGGTEQRGIWPGTERLVDDAVLALTLLRARYPQTPLYLLGESMGGAVALLALADDDRPALAGTVLMAPAVWARETQPWYQRMGLWLGLRLTPGMRVSADWVAVEPTDDPEWADYWDEHPLVIHRVRVDALDGLTELMSDALATWPAVTDPLLVLYGGEDEVIPAEAICEMIRHHPDADDPQRRFAFYPDGWHFLARDSRAGETKADIQAWLADSEATLPSGRELSWHEARSRLCHQ</sequence>
<keyword evidence="3" id="KW-0378">Hydrolase</keyword>
<protein>
    <submittedName>
        <fullName evidence="3">Alpha/beta fold hydrolase</fullName>
    </submittedName>
</protein>
<name>A0ABU0W9D3_9GAMM</name>
<keyword evidence="1" id="KW-0732">Signal</keyword>
<dbReference type="InterPro" id="IPR022742">
    <property type="entry name" value="Hydrolase_4"/>
</dbReference>
<accession>A0ABU0W9D3</accession>
<dbReference type="PANTHER" id="PTHR11614">
    <property type="entry name" value="PHOSPHOLIPASE-RELATED"/>
    <property type="match status" value="1"/>
</dbReference>
<proteinExistence type="predicted"/>
<dbReference type="Gene3D" id="3.40.50.1820">
    <property type="entry name" value="alpha/beta hydrolase"/>
    <property type="match status" value="1"/>
</dbReference>
<evidence type="ECO:0000259" key="2">
    <source>
        <dbReference type="Pfam" id="PF12146"/>
    </source>
</evidence>
<reference evidence="3 4" key="1">
    <citation type="submission" date="2023-08" db="EMBL/GenBank/DDBJ databases">
        <title>Whole-genome sequencing of halo(alkali)philic microorganisms from hypersaline lakes.</title>
        <authorList>
            <person name="Sorokin D.Y."/>
            <person name="Abbas B."/>
            <person name="Merkel A.Y."/>
        </authorList>
    </citation>
    <scope>NUCLEOTIDE SEQUENCE [LARGE SCALE GENOMIC DNA]</scope>
    <source>
        <strain evidence="3 4">AB-CW4</strain>
    </source>
</reference>
<dbReference type="Proteomes" id="UP001239019">
    <property type="component" value="Unassembled WGS sequence"/>
</dbReference>
<dbReference type="InterPro" id="IPR051044">
    <property type="entry name" value="MAG_DAG_Lipase"/>
</dbReference>
<dbReference type="InterPro" id="IPR000073">
    <property type="entry name" value="AB_hydrolase_1"/>
</dbReference>
<dbReference type="PROSITE" id="PS51257">
    <property type="entry name" value="PROKAR_LIPOPROTEIN"/>
    <property type="match status" value="1"/>
</dbReference>
<dbReference type="GO" id="GO:0016787">
    <property type="term" value="F:hydrolase activity"/>
    <property type="evidence" value="ECO:0007669"/>
    <property type="project" value="UniProtKB-KW"/>
</dbReference>
<evidence type="ECO:0000256" key="1">
    <source>
        <dbReference type="SAM" id="SignalP"/>
    </source>
</evidence>
<gene>
    <name evidence="3" type="ORF">RBH19_09170</name>
</gene>
<dbReference type="RefSeq" id="WP_306728542.1">
    <property type="nucleotide sequence ID" value="NZ_JAVDDT010000005.1"/>
</dbReference>
<dbReference type="PRINTS" id="PR00111">
    <property type="entry name" value="ABHYDROLASE"/>
</dbReference>
<evidence type="ECO:0000313" key="3">
    <source>
        <dbReference type="EMBL" id="MDQ2070045.1"/>
    </source>
</evidence>